<proteinExistence type="predicted"/>
<sequence>MIAVVALLAFVSIALPLAFAWRLWRLDEPTRLGWLLVLAETAVFVALIMILARWDIAGLWSRLALSGLVGIAGIASAWRHASRPWRLDGLSLWPSYGSRLAALALFGPALIYVVVGLLARHDPRDLTFPLTGGQFVVAQGGSAGILNHHHSHRAQRHALDITAVGPLGFRASGLLPDDPSLYAVFGKSVISPCDGMVKAAVDGLPDLSPPARDKANPAGNHVVLSCGDLEVELAHLRMGSVVVEAGRQIRTRDPIGQVGNSGTSTEPHLHIHAVDAASGMGIQMSFEGVIPARNTQFSE</sequence>
<gene>
    <name evidence="1" type="ORF">JHL16_08920</name>
</gene>
<dbReference type="Proteomes" id="UP000616151">
    <property type="component" value="Unassembled WGS sequence"/>
</dbReference>
<comment type="caution">
    <text evidence="1">The sequence shown here is derived from an EMBL/GenBank/DDBJ whole genome shotgun (WGS) entry which is preliminary data.</text>
</comment>
<organism evidence="1 2">
    <name type="scientific">Taklimakanibacter albus</name>
    <dbReference type="NCBI Taxonomy" id="2800327"/>
    <lineage>
        <taxon>Bacteria</taxon>
        <taxon>Pseudomonadati</taxon>
        <taxon>Pseudomonadota</taxon>
        <taxon>Alphaproteobacteria</taxon>
        <taxon>Hyphomicrobiales</taxon>
        <taxon>Aestuariivirgaceae</taxon>
        <taxon>Taklimakanibacter</taxon>
    </lineage>
</organism>
<evidence type="ECO:0000313" key="1">
    <source>
        <dbReference type="EMBL" id="MBK1866471.1"/>
    </source>
</evidence>
<protein>
    <submittedName>
        <fullName evidence="1">M23 family metallopeptidase</fullName>
    </submittedName>
</protein>
<accession>A0ACC5R1D8</accession>
<keyword evidence="2" id="KW-1185">Reference proteome</keyword>
<evidence type="ECO:0000313" key="2">
    <source>
        <dbReference type="Proteomes" id="UP000616151"/>
    </source>
</evidence>
<reference evidence="1" key="1">
    <citation type="submission" date="2021-01" db="EMBL/GenBank/DDBJ databases">
        <authorList>
            <person name="Sun Q."/>
        </authorList>
    </citation>
    <scope>NUCLEOTIDE SEQUENCE</scope>
    <source>
        <strain evidence="1">YIM B02566</strain>
    </source>
</reference>
<dbReference type="EMBL" id="JAENHL010000006">
    <property type="protein sequence ID" value="MBK1866471.1"/>
    <property type="molecule type" value="Genomic_DNA"/>
</dbReference>
<name>A0ACC5R1D8_9HYPH</name>